<sequence length="80" mass="9058">MNKILSLVLFWLIFFFLLFPIAININFLHNDDAFYYLLINKFLGGDFTLEPTTAPSFYTVGILGMTFASIFGLGNLPVLT</sequence>
<feature type="non-terminal residue" evidence="2">
    <location>
        <position position="80"/>
    </location>
</feature>
<reference evidence="3" key="1">
    <citation type="submission" date="2017-09" db="EMBL/GenBank/DDBJ databases">
        <title>Depth-based differentiation of microbial function through sediment-hosted aquifers and enrichment of novel symbionts in the deep terrestrial subsurface.</title>
        <authorList>
            <person name="Probst A.J."/>
            <person name="Ladd B."/>
            <person name="Jarett J.K."/>
            <person name="Geller-Mcgrath D.E."/>
            <person name="Sieber C.M.K."/>
            <person name="Emerson J.B."/>
            <person name="Anantharaman K."/>
            <person name="Thomas B.C."/>
            <person name="Malmstrom R."/>
            <person name="Stieglmeier M."/>
            <person name="Klingl A."/>
            <person name="Woyke T."/>
            <person name="Ryan C.M."/>
            <person name="Banfield J.F."/>
        </authorList>
    </citation>
    <scope>NUCLEOTIDE SEQUENCE [LARGE SCALE GENOMIC DNA]</scope>
</reference>
<feature type="transmembrane region" description="Helical" evidence="1">
    <location>
        <begin position="57"/>
        <end position="79"/>
    </location>
</feature>
<name>A0A2M7X347_UNCKA</name>
<organism evidence="2 3">
    <name type="scientific">candidate division WWE3 bacterium CG_4_9_14_3_um_filter_34_6</name>
    <dbReference type="NCBI Taxonomy" id="1975079"/>
    <lineage>
        <taxon>Bacteria</taxon>
        <taxon>Katanobacteria</taxon>
    </lineage>
</organism>
<keyword evidence="1" id="KW-1133">Transmembrane helix</keyword>
<evidence type="ECO:0000313" key="2">
    <source>
        <dbReference type="EMBL" id="PJA40570.1"/>
    </source>
</evidence>
<dbReference type="EMBL" id="PFWY01000090">
    <property type="protein sequence ID" value="PJA40570.1"/>
    <property type="molecule type" value="Genomic_DNA"/>
</dbReference>
<proteinExistence type="predicted"/>
<dbReference type="Proteomes" id="UP000230683">
    <property type="component" value="Unassembled WGS sequence"/>
</dbReference>
<protein>
    <submittedName>
        <fullName evidence="2">Uncharacterized protein</fullName>
    </submittedName>
</protein>
<evidence type="ECO:0000313" key="3">
    <source>
        <dbReference type="Proteomes" id="UP000230683"/>
    </source>
</evidence>
<dbReference type="AlphaFoldDB" id="A0A2M7X347"/>
<accession>A0A2M7X347</accession>
<gene>
    <name evidence="2" type="ORF">CO178_02010</name>
</gene>
<evidence type="ECO:0000256" key="1">
    <source>
        <dbReference type="SAM" id="Phobius"/>
    </source>
</evidence>
<keyword evidence="1" id="KW-0472">Membrane</keyword>
<keyword evidence="1" id="KW-0812">Transmembrane</keyword>
<comment type="caution">
    <text evidence="2">The sequence shown here is derived from an EMBL/GenBank/DDBJ whole genome shotgun (WGS) entry which is preliminary data.</text>
</comment>